<evidence type="ECO:0000313" key="1">
    <source>
        <dbReference type="EMBL" id="GET39927.1"/>
    </source>
</evidence>
<sequence>MRGFLTRQDGETRDVNADMRRLTLANIVMKTIFNSDITDKAAQDSAQVFNQGMDWYEQELRKETKVIEKIVGLATREQGRNRVYGNALA</sequence>
<reference evidence="1" key="1">
    <citation type="submission" date="2019-10" db="EMBL/GenBank/DDBJ databases">
        <title>Draft genome sequece of Microseira wollei NIES-4236.</title>
        <authorList>
            <person name="Yamaguchi H."/>
            <person name="Suzuki S."/>
            <person name="Kawachi M."/>
        </authorList>
    </citation>
    <scope>NUCLEOTIDE SEQUENCE</scope>
    <source>
        <strain evidence="1">NIES-4236</strain>
    </source>
</reference>
<protein>
    <submittedName>
        <fullName evidence="1">Cytochrome P450</fullName>
    </submittedName>
</protein>
<dbReference type="Proteomes" id="UP001050975">
    <property type="component" value="Unassembled WGS sequence"/>
</dbReference>
<dbReference type="AlphaFoldDB" id="A0AAV3XKB6"/>
<proteinExistence type="predicted"/>
<name>A0AAV3XKB6_9CYAN</name>
<comment type="caution">
    <text evidence="1">The sequence shown here is derived from an EMBL/GenBank/DDBJ whole genome shotgun (WGS) entry which is preliminary data.</text>
</comment>
<dbReference type="RefSeq" id="WP_226585625.1">
    <property type="nucleotide sequence ID" value="NZ_BLAY01000078.1"/>
</dbReference>
<gene>
    <name evidence="1" type="ORF">MiSe_46990</name>
</gene>
<accession>A0AAV3XKB6</accession>
<dbReference type="EMBL" id="BLAY01000078">
    <property type="protein sequence ID" value="GET39927.1"/>
    <property type="molecule type" value="Genomic_DNA"/>
</dbReference>
<evidence type="ECO:0000313" key="2">
    <source>
        <dbReference type="Proteomes" id="UP001050975"/>
    </source>
</evidence>
<keyword evidence="2" id="KW-1185">Reference proteome</keyword>
<organism evidence="1 2">
    <name type="scientific">Microseira wollei NIES-4236</name>
    <dbReference type="NCBI Taxonomy" id="2530354"/>
    <lineage>
        <taxon>Bacteria</taxon>
        <taxon>Bacillati</taxon>
        <taxon>Cyanobacteriota</taxon>
        <taxon>Cyanophyceae</taxon>
        <taxon>Oscillatoriophycideae</taxon>
        <taxon>Aerosakkonematales</taxon>
        <taxon>Aerosakkonemataceae</taxon>
        <taxon>Microseira</taxon>
    </lineage>
</organism>